<dbReference type="GO" id="GO:0051536">
    <property type="term" value="F:iron-sulfur cluster binding"/>
    <property type="evidence" value="ECO:0007669"/>
    <property type="project" value="InterPro"/>
</dbReference>
<evidence type="ECO:0000313" key="1">
    <source>
        <dbReference type="EMBL" id="HIR39822.1"/>
    </source>
</evidence>
<proteinExistence type="predicted"/>
<organism evidence="1 2">
    <name type="scientific">Candidatus Coproplasma stercoripullorum</name>
    <dbReference type="NCBI Taxonomy" id="2840751"/>
    <lineage>
        <taxon>Bacteria</taxon>
        <taxon>Bacillati</taxon>
        <taxon>Bacillota</taxon>
        <taxon>Clostridia</taxon>
        <taxon>Eubacteriales</taxon>
        <taxon>Candidatus Coproplasma</taxon>
    </lineage>
</organism>
<protein>
    <submittedName>
        <fullName evidence="1">DUF5131 family protein</fullName>
    </submittedName>
</protein>
<dbReference type="InterPro" id="IPR007197">
    <property type="entry name" value="rSAM"/>
</dbReference>
<dbReference type="Pfam" id="PF07505">
    <property type="entry name" value="DUF5131"/>
    <property type="match status" value="1"/>
</dbReference>
<reference evidence="1" key="2">
    <citation type="journal article" date="2021" name="PeerJ">
        <title>Extensive microbial diversity within the chicken gut microbiome revealed by metagenomics and culture.</title>
        <authorList>
            <person name="Gilroy R."/>
            <person name="Ravi A."/>
            <person name="Getino M."/>
            <person name="Pursley I."/>
            <person name="Horton D.L."/>
            <person name="Alikhan N.F."/>
            <person name="Baker D."/>
            <person name="Gharbi K."/>
            <person name="Hall N."/>
            <person name="Watson M."/>
            <person name="Adriaenssens E.M."/>
            <person name="Foster-Nyarko E."/>
            <person name="Jarju S."/>
            <person name="Secka A."/>
            <person name="Antonio M."/>
            <person name="Oren A."/>
            <person name="Chaudhuri R.R."/>
            <person name="La Ragione R."/>
            <person name="Hildebrand F."/>
            <person name="Pallen M.J."/>
        </authorList>
    </citation>
    <scope>NUCLEOTIDE SEQUENCE</scope>
    <source>
        <strain evidence="1">ChiW25-3613</strain>
    </source>
</reference>
<dbReference type="InterPro" id="IPR011101">
    <property type="entry name" value="DUF5131"/>
</dbReference>
<reference evidence="1" key="1">
    <citation type="submission" date="2020-10" db="EMBL/GenBank/DDBJ databases">
        <authorList>
            <person name="Gilroy R."/>
        </authorList>
    </citation>
    <scope>NUCLEOTIDE SEQUENCE</scope>
    <source>
        <strain evidence="1">ChiW25-3613</strain>
    </source>
</reference>
<dbReference type="AlphaFoldDB" id="A0A9D1AGL7"/>
<dbReference type="Proteomes" id="UP000824179">
    <property type="component" value="Unassembled WGS sequence"/>
</dbReference>
<comment type="caution">
    <text evidence="1">The sequence shown here is derived from an EMBL/GenBank/DDBJ whole genome shotgun (WGS) entry which is preliminary data.</text>
</comment>
<evidence type="ECO:0000313" key="2">
    <source>
        <dbReference type="Proteomes" id="UP000824179"/>
    </source>
</evidence>
<accession>A0A9D1AGL7</accession>
<gene>
    <name evidence="1" type="ORF">IAB90_05505</name>
</gene>
<sequence length="221" mass="25746">MLTCIKDKIKNLNIVIGCPIGCRYCYARNNCRRFHITDDFNKPEFYESKLRLFDTKEPKVFLLTGMSDLAYWQPEWIKKVLEKAATTPQNTYLFLTKRPERLNIQTDLDNLWFGVTVTCAAERERIEILKRNVKAKHYHATFEPLSDEVGEVDFTGIEWVVLGTETGNCKGKTPSEKWWIDGLYAQAKAKNIPVFMKEDLFTQGIITEDGMIQQFPEEFKL</sequence>
<dbReference type="GO" id="GO:0003824">
    <property type="term" value="F:catalytic activity"/>
    <property type="evidence" value="ECO:0007669"/>
    <property type="project" value="InterPro"/>
</dbReference>
<dbReference type="EMBL" id="DVHB01000093">
    <property type="protein sequence ID" value="HIR39822.1"/>
    <property type="molecule type" value="Genomic_DNA"/>
</dbReference>
<name>A0A9D1AGL7_9FIRM</name>
<dbReference type="SFLD" id="SFLDS00029">
    <property type="entry name" value="Radical_SAM"/>
    <property type="match status" value="1"/>
</dbReference>